<accession>A0A4S1XCC7</accession>
<dbReference type="AlphaFoldDB" id="A0A4S1XCC7"/>
<evidence type="ECO:0000313" key="1">
    <source>
        <dbReference type="EMBL" id="TGX52546.1"/>
    </source>
</evidence>
<keyword evidence="2" id="KW-1185">Reference proteome</keyword>
<protein>
    <recommendedName>
        <fullName evidence="3">ACT domain-containing protein</fullName>
    </recommendedName>
</protein>
<sequence>MSTSLHIRADADPQTLPRILGLLSQRWLVPSLFSARRNGEMLDVHCVVPDLDAPAAAIVAAKIAQIVLVHGVQVR</sequence>
<reference evidence="1 2" key="1">
    <citation type="submission" date="2019-04" db="EMBL/GenBank/DDBJ databases">
        <title>Sphingomonas psychrotolerans sp. nov., isolated from soil in the Tianshan Mountains, Xinjiang, China.</title>
        <authorList>
            <person name="Luo Y."/>
            <person name="Sheng H."/>
        </authorList>
    </citation>
    <scope>NUCLEOTIDE SEQUENCE [LARGE SCALE GENOMIC DNA]</scope>
    <source>
        <strain evidence="1 2">ZFGT-11</strain>
    </source>
</reference>
<dbReference type="Proteomes" id="UP000306147">
    <property type="component" value="Unassembled WGS sequence"/>
</dbReference>
<name>A0A4S1XCC7_9SPHN</name>
<gene>
    <name evidence="1" type="ORF">E5A73_12880</name>
</gene>
<evidence type="ECO:0000313" key="2">
    <source>
        <dbReference type="Proteomes" id="UP000306147"/>
    </source>
</evidence>
<proteinExistence type="predicted"/>
<dbReference type="EMBL" id="SRXT01000005">
    <property type="protein sequence ID" value="TGX52546.1"/>
    <property type="molecule type" value="Genomic_DNA"/>
</dbReference>
<evidence type="ECO:0008006" key="3">
    <source>
        <dbReference type="Google" id="ProtNLM"/>
    </source>
</evidence>
<organism evidence="1 2">
    <name type="scientific">Sphingomonas gei</name>
    <dbReference type="NCBI Taxonomy" id="1395960"/>
    <lineage>
        <taxon>Bacteria</taxon>
        <taxon>Pseudomonadati</taxon>
        <taxon>Pseudomonadota</taxon>
        <taxon>Alphaproteobacteria</taxon>
        <taxon>Sphingomonadales</taxon>
        <taxon>Sphingomonadaceae</taxon>
        <taxon>Sphingomonas</taxon>
    </lineage>
</organism>
<comment type="caution">
    <text evidence="1">The sequence shown here is derived from an EMBL/GenBank/DDBJ whole genome shotgun (WGS) entry which is preliminary data.</text>
</comment>
<dbReference type="RefSeq" id="WP_135964257.1">
    <property type="nucleotide sequence ID" value="NZ_SRXT01000005.1"/>
</dbReference>
<dbReference type="OrthoDB" id="7452427at2"/>